<proteinExistence type="predicted"/>
<dbReference type="EMBL" id="JH711581">
    <property type="protein sequence ID" value="EIW78900.1"/>
    <property type="molecule type" value="Genomic_DNA"/>
</dbReference>
<evidence type="ECO:0000313" key="2">
    <source>
        <dbReference type="Proteomes" id="UP000053558"/>
    </source>
</evidence>
<evidence type="ECO:0000313" key="1">
    <source>
        <dbReference type="EMBL" id="EIW78900.1"/>
    </source>
</evidence>
<accession>A0A5M3MJ00</accession>
<dbReference type="Proteomes" id="UP000053558">
    <property type="component" value="Unassembled WGS sequence"/>
</dbReference>
<dbReference type="GeneID" id="19203481"/>
<protein>
    <submittedName>
        <fullName evidence="1">Uncharacterized protein</fullName>
    </submittedName>
</protein>
<gene>
    <name evidence="1" type="ORF">CONPUDRAFT_155606</name>
</gene>
<comment type="caution">
    <text evidence="1">The sequence shown here is derived from an EMBL/GenBank/DDBJ whole genome shotgun (WGS) entry which is preliminary data.</text>
</comment>
<reference evidence="2" key="1">
    <citation type="journal article" date="2012" name="Science">
        <title>The Paleozoic origin of enzymatic lignin decomposition reconstructed from 31 fungal genomes.</title>
        <authorList>
            <person name="Floudas D."/>
            <person name="Binder M."/>
            <person name="Riley R."/>
            <person name="Barry K."/>
            <person name="Blanchette R.A."/>
            <person name="Henrissat B."/>
            <person name="Martinez A.T."/>
            <person name="Otillar R."/>
            <person name="Spatafora J.W."/>
            <person name="Yadav J.S."/>
            <person name="Aerts A."/>
            <person name="Benoit I."/>
            <person name="Boyd A."/>
            <person name="Carlson A."/>
            <person name="Copeland A."/>
            <person name="Coutinho P.M."/>
            <person name="de Vries R.P."/>
            <person name="Ferreira P."/>
            <person name="Findley K."/>
            <person name="Foster B."/>
            <person name="Gaskell J."/>
            <person name="Glotzer D."/>
            <person name="Gorecki P."/>
            <person name="Heitman J."/>
            <person name="Hesse C."/>
            <person name="Hori C."/>
            <person name="Igarashi K."/>
            <person name="Jurgens J.A."/>
            <person name="Kallen N."/>
            <person name="Kersten P."/>
            <person name="Kohler A."/>
            <person name="Kuees U."/>
            <person name="Kumar T.K.A."/>
            <person name="Kuo A."/>
            <person name="LaButti K."/>
            <person name="Larrondo L.F."/>
            <person name="Lindquist E."/>
            <person name="Ling A."/>
            <person name="Lombard V."/>
            <person name="Lucas S."/>
            <person name="Lundell T."/>
            <person name="Martin R."/>
            <person name="McLaughlin D.J."/>
            <person name="Morgenstern I."/>
            <person name="Morin E."/>
            <person name="Murat C."/>
            <person name="Nagy L.G."/>
            <person name="Nolan M."/>
            <person name="Ohm R.A."/>
            <person name="Patyshakuliyeva A."/>
            <person name="Rokas A."/>
            <person name="Ruiz-Duenas F.J."/>
            <person name="Sabat G."/>
            <person name="Salamov A."/>
            <person name="Samejima M."/>
            <person name="Schmutz J."/>
            <person name="Slot J.C."/>
            <person name="St John F."/>
            <person name="Stenlid J."/>
            <person name="Sun H."/>
            <person name="Sun S."/>
            <person name="Syed K."/>
            <person name="Tsang A."/>
            <person name="Wiebenga A."/>
            <person name="Young D."/>
            <person name="Pisabarro A."/>
            <person name="Eastwood D.C."/>
            <person name="Martin F."/>
            <person name="Cullen D."/>
            <person name="Grigoriev I.V."/>
            <person name="Hibbett D.S."/>
        </authorList>
    </citation>
    <scope>NUCLEOTIDE SEQUENCE [LARGE SCALE GENOMIC DNA]</scope>
    <source>
        <strain evidence="2">RWD-64-598 SS2</strain>
    </source>
</reference>
<dbReference type="KEGG" id="cput:CONPUDRAFT_155606"/>
<sequence>MEHTQQLGCDGPHYKKPSRFLQSAFINNTMTSMVRKMTGLRIQYIQPKGAVVLAMLVVERAFTSYRTGTQCDVQMFLHKRFETATHQYQ</sequence>
<keyword evidence="2" id="KW-1185">Reference proteome</keyword>
<dbReference type="AlphaFoldDB" id="A0A5M3MJ00"/>
<name>A0A5M3MJ00_CONPW</name>
<dbReference type="RefSeq" id="XP_007770658.1">
    <property type="nucleotide sequence ID" value="XM_007772468.1"/>
</dbReference>
<organism evidence="1 2">
    <name type="scientific">Coniophora puteana (strain RWD-64-598)</name>
    <name type="common">Brown rot fungus</name>
    <dbReference type="NCBI Taxonomy" id="741705"/>
    <lineage>
        <taxon>Eukaryota</taxon>
        <taxon>Fungi</taxon>
        <taxon>Dikarya</taxon>
        <taxon>Basidiomycota</taxon>
        <taxon>Agaricomycotina</taxon>
        <taxon>Agaricomycetes</taxon>
        <taxon>Agaricomycetidae</taxon>
        <taxon>Boletales</taxon>
        <taxon>Coniophorineae</taxon>
        <taxon>Coniophoraceae</taxon>
        <taxon>Coniophora</taxon>
    </lineage>
</organism>